<evidence type="ECO:0000256" key="4">
    <source>
        <dbReference type="RuleBase" id="RU362029"/>
    </source>
</evidence>
<evidence type="ECO:0000256" key="2">
    <source>
        <dbReference type="ARBA" id="ARBA00023002"/>
    </source>
</evidence>
<name>A0ABW3ZDW8_9RHOB</name>
<keyword evidence="6" id="KW-1185">Reference proteome</keyword>
<evidence type="ECO:0000313" key="5">
    <source>
        <dbReference type="EMBL" id="MFD1341361.1"/>
    </source>
</evidence>
<dbReference type="InterPro" id="IPR036249">
    <property type="entry name" value="Thioredoxin-like_sf"/>
</dbReference>
<gene>
    <name evidence="5" type="primary">arsC</name>
    <name evidence="5" type="ORF">ACFQ4E_02910</name>
</gene>
<evidence type="ECO:0000313" key="6">
    <source>
        <dbReference type="Proteomes" id="UP001597135"/>
    </source>
</evidence>
<dbReference type="GO" id="GO:0008794">
    <property type="term" value="F:arsenate reductase (glutaredoxin) activity"/>
    <property type="evidence" value="ECO:0007669"/>
    <property type="project" value="UniProtKB-EC"/>
</dbReference>
<sequence length="115" mass="12500">MALTLWHNPRCSKSRAALALLEARGAKVTFRRYLEDAPDRQEIEAALAALDVPAADLLRFGEAEAKARGLTRDSAPEALIAAMAEVPKLIERPVLFAGSRAVIGRPPERVLTLLD</sequence>
<dbReference type="SUPFAM" id="SSF52833">
    <property type="entry name" value="Thioredoxin-like"/>
    <property type="match status" value="1"/>
</dbReference>
<dbReference type="RefSeq" id="WP_386801419.1">
    <property type="nucleotide sequence ID" value="NZ_JBHTMU010000003.1"/>
</dbReference>
<dbReference type="PANTHER" id="PTHR30041">
    <property type="entry name" value="ARSENATE REDUCTASE"/>
    <property type="match status" value="1"/>
</dbReference>
<dbReference type="Gene3D" id="3.40.30.10">
    <property type="entry name" value="Glutaredoxin"/>
    <property type="match status" value="1"/>
</dbReference>
<dbReference type="InterPro" id="IPR006659">
    <property type="entry name" value="Arsenate_reductase"/>
</dbReference>
<reference evidence="6" key="1">
    <citation type="journal article" date="2019" name="Int. J. Syst. Evol. Microbiol.">
        <title>The Global Catalogue of Microorganisms (GCM) 10K type strain sequencing project: providing services to taxonomists for standard genome sequencing and annotation.</title>
        <authorList>
            <consortium name="The Broad Institute Genomics Platform"/>
            <consortium name="The Broad Institute Genome Sequencing Center for Infectious Disease"/>
            <person name="Wu L."/>
            <person name="Ma J."/>
        </authorList>
    </citation>
    <scope>NUCLEOTIDE SEQUENCE [LARGE SCALE GENOMIC DNA]</scope>
    <source>
        <strain evidence="6">CCUG 62953</strain>
    </source>
</reference>
<proteinExistence type="inferred from homology"/>
<evidence type="ECO:0000256" key="3">
    <source>
        <dbReference type="PROSITE-ProRule" id="PRU01282"/>
    </source>
</evidence>
<dbReference type="Pfam" id="PF03960">
    <property type="entry name" value="ArsC"/>
    <property type="match status" value="1"/>
</dbReference>
<dbReference type="PROSITE" id="PS51353">
    <property type="entry name" value="ARSC"/>
    <property type="match status" value="1"/>
</dbReference>
<evidence type="ECO:0000256" key="1">
    <source>
        <dbReference type="ARBA" id="ARBA00007198"/>
    </source>
</evidence>
<accession>A0ABW3ZDW8</accession>
<organism evidence="5 6">
    <name type="scientific">Litorisediminicola beolgyonensis</name>
    <dbReference type="NCBI Taxonomy" id="1173614"/>
    <lineage>
        <taxon>Bacteria</taxon>
        <taxon>Pseudomonadati</taxon>
        <taxon>Pseudomonadota</taxon>
        <taxon>Alphaproteobacteria</taxon>
        <taxon>Rhodobacterales</taxon>
        <taxon>Paracoccaceae</taxon>
        <taxon>Litorisediminicola</taxon>
    </lineage>
</organism>
<protein>
    <recommendedName>
        <fullName evidence="4">Arsenate reductase</fullName>
        <ecNumber evidence="4">1.20.4.1</ecNumber>
    </recommendedName>
</protein>
<dbReference type="Proteomes" id="UP001597135">
    <property type="component" value="Unassembled WGS sequence"/>
</dbReference>
<dbReference type="PANTHER" id="PTHR30041:SF4">
    <property type="entry name" value="ARSENATE REDUCTASE"/>
    <property type="match status" value="1"/>
</dbReference>
<dbReference type="NCBIfam" id="TIGR00014">
    <property type="entry name" value="arsC"/>
    <property type="match status" value="1"/>
</dbReference>
<comment type="caution">
    <text evidence="5">The sequence shown here is derived from an EMBL/GenBank/DDBJ whole genome shotgun (WGS) entry which is preliminary data.</text>
</comment>
<dbReference type="EMBL" id="JBHTMU010000003">
    <property type="protein sequence ID" value="MFD1341361.1"/>
    <property type="molecule type" value="Genomic_DNA"/>
</dbReference>
<comment type="catalytic activity">
    <reaction evidence="4">
        <text>[glutaredoxin]-dithiol + arsenate + glutathione + H(+) = glutathionyl-S-S-[glutaredoxin] + arsenite + H2O</text>
        <dbReference type="Rhea" id="RHEA:22016"/>
        <dbReference type="Rhea" id="RHEA-COMP:10729"/>
        <dbReference type="Rhea" id="RHEA-COMP:17668"/>
        <dbReference type="ChEBI" id="CHEBI:15377"/>
        <dbReference type="ChEBI" id="CHEBI:15378"/>
        <dbReference type="ChEBI" id="CHEBI:29242"/>
        <dbReference type="ChEBI" id="CHEBI:29950"/>
        <dbReference type="ChEBI" id="CHEBI:48597"/>
        <dbReference type="ChEBI" id="CHEBI:57925"/>
        <dbReference type="ChEBI" id="CHEBI:146199"/>
        <dbReference type="EC" id="1.20.4.1"/>
    </reaction>
</comment>
<dbReference type="CDD" id="cd03034">
    <property type="entry name" value="ArsC_ArsC"/>
    <property type="match status" value="1"/>
</dbReference>
<comment type="similarity">
    <text evidence="1 3 4">Belongs to the ArsC family.</text>
</comment>
<keyword evidence="2 4" id="KW-0560">Oxidoreductase</keyword>
<dbReference type="EC" id="1.20.4.1" evidence="4"/>
<dbReference type="InterPro" id="IPR006660">
    <property type="entry name" value="Arsenate_reductase-like"/>
</dbReference>